<reference evidence="4" key="2">
    <citation type="submission" date="2020-09" db="EMBL/GenBank/DDBJ databases">
        <authorList>
            <person name="Sun Q."/>
            <person name="Zhou Y."/>
        </authorList>
    </citation>
    <scope>NUCLEOTIDE SEQUENCE</scope>
    <source>
        <strain evidence="4">CGMCC 1.15762</strain>
    </source>
</reference>
<dbReference type="AlphaFoldDB" id="A0A8J2ZG59"/>
<dbReference type="SUPFAM" id="SSF109854">
    <property type="entry name" value="DinB/YfiT-like putative metalloenzymes"/>
    <property type="match status" value="1"/>
</dbReference>
<name>A0A8J2ZG59_9RHOB</name>
<dbReference type="Gene3D" id="1.20.120.450">
    <property type="entry name" value="dinb family like domain"/>
    <property type="match status" value="1"/>
</dbReference>
<dbReference type="Proteomes" id="UP000617145">
    <property type="component" value="Unassembled WGS sequence"/>
</dbReference>
<dbReference type="PANTHER" id="PTHR37302">
    <property type="entry name" value="SLR1116 PROTEIN"/>
    <property type="match status" value="1"/>
</dbReference>
<sequence length="169" mass="18784">MPDHQWLLFMTRYNAWQNDLMRQALEALPPKVVSSDRGAFFGSMLGTVNHILWADQMWMSRFAGWPKPECGLDQSPELTRSVGAWSAERSRLDGHLSDWAAGVDHVALSGELRWVSGATGAQMSRPMSLCVAHMFNHQAHHRGQVHSMVTGAGAKGWLSDLAFLPELST</sequence>
<dbReference type="InterPro" id="IPR034660">
    <property type="entry name" value="DinB/YfiT-like"/>
</dbReference>
<evidence type="ECO:0000313" key="4">
    <source>
        <dbReference type="EMBL" id="GGG59197.1"/>
    </source>
</evidence>
<evidence type="ECO:0000256" key="1">
    <source>
        <dbReference type="ARBA" id="ARBA00008635"/>
    </source>
</evidence>
<proteinExistence type="inferred from homology"/>
<feature type="binding site" evidence="3">
    <location>
        <position position="50"/>
    </location>
    <ligand>
        <name>a divalent metal cation</name>
        <dbReference type="ChEBI" id="CHEBI:60240"/>
    </ligand>
</feature>
<comment type="caution">
    <text evidence="4">The sequence shown here is derived from an EMBL/GenBank/DDBJ whole genome shotgun (WGS) entry which is preliminary data.</text>
</comment>
<dbReference type="PANTHER" id="PTHR37302:SF1">
    <property type="entry name" value="PROTEIN DINB"/>
    <property type="match status" value="1"/>
</dbReference>
<feature type="binding site" evidence="3">
    <location>
        <position position="141"/>
    </location>
    <ligand>
        <name>a divalent metal cation</name>
        <dbReference type="ChEBI" id="CHEBI:60240"/>
    </ligand>
</feature>
<gene>
    <name evidence="4" type="ORF">GCM10011415_01250</name>
</gene>
<keyword evidence="5" id="KW-1185">Reference proteome</keyword>
<comment type="similarity">
    <text evidence="1">Belongs to the DinB family.</text>
</comment>
<dbReference type="GO" id="GO:0046872">
    <property type="term" value="F:metal ion binding"/>
    <property type="evidence" value="ECO:0007669"/>
    <property type="project" value="UniProtKB-KW"/>
</dbReference>
<evidence type="ECO:0000313" key="5">
    <source>
        <dbReference type="Proteomes" id="UP000617145"/>
    </source>
</evidence>
<dbReference type="EMBL" id="BMJV01000001">
    <property type="protein sequence ID" value="GGG59197.1"/>
    <property type="molecule type" value="Genomic_DNA"/>
</dbReference>
<dbReference type="InterPro" id="IPR007837">
    <property type="entry name" value="DinB"/>
</dbReference>
<evidence type="ECO:0000256" key="3">
    <source>
        <dbReference type="PIRSR" id="PIRSR607837-1"/>
    </source>
</evidence>
<reference evidence="4" key="1">
    <citation type="journal article" date="2014" name="Int. J. Syst. Evol. Microbiol.">
        <title>Complete genome sequence of Corynebacterium casei LMG S-19264T (=DSM 44701T), isolated from a smear-ripened cheese.</title>
        <authorList>
            <consortium name="US DOE Joint Genome Institute (JGI-PGF)"/>
            <person name="Walter F."/>
            <person name="Albersmeier A."/>
            <person name="Kalinowski J."/>
            <person name="Ruckert C."/>
        </authorList>
    </citation>
    <scope>NUCLEOTIDE SEQUENCE</scope>
    <source>
        <strain evidence="4">CGMCC 1.15762</strain>
    </source>
</reference>
<feature type="binding site" evidence="3">
    <location>
        <position position="137"/>
    </location>
    <ligand>
        <name>a divalent metal cation</name>
        <dbReference type="ChEBI" id="CHEBI:60240"/>
    </ligand>
</feature>
<organism evidence="4 5">
    <name type="scientific">Salipiger pallidus</name>
    <dbReference type="NCBI Taxonomy" id="1775170"/>
    <lineage>
        <taxon>Bacteria</taxon>
        <taxon>Pseudomonadati</taxon>
        <taxon>Pseudomonadota</taxon>
        <taxon>Alphaproteobacteria</taxon>
        <taxon>Rhodobacterales</taxon>
        <taxon>Roseobacteraceae</taxon>
        <taxon>Salipiger</taxon>
    </lineage>
</organism>
<protein>
    <submittedName>
        <fullName evidence="4">Damage-inducible protein DinB</fullName>
    </submittedName>
</protein>
<dbReference type="Pfam" id="PF05163">
    <property type="entry name" value="DinB"/>
    <property type="match status" value="1"/>
</dbReference>
<keyword evidence="2 3" id="KW-0479">Metal-binding</keyword>
<accession>A0A8J2ZG59</accession>
<dbReference type="RefSeq" id="WP_188787824.1">
    <property type="nucleotide sequence ID" value="NZ_BMJV01000001.1"/>
</dbReference>
<evidence type="ECO:0000256" key="2">
    <source>
        <dbReference type="ARBA" id="ARBA00022723"/>
    </source>
</evidence>